<sequence length="87" mass="9569">MASVCPEAVRCEWMSRLVTSGQGVWQHSASSRRVDMGALLWSQPPLIQPGPAPLFQQFASSQVMLLLGDLNVTLHTDTHTHTARATR</sequence>
<name>A0A087SFV3_AUXPR</name>
<evidence type="ECO:0000313" key="1">
    <source>
        <dbReference type="EMBL" id="KFM24607.1"/>
    </source>
</evidence>
<gene>
    <name evidence="1" type="ORF">F751_2325</name>
</gene>
<dbReference type="Proteomes" id="UP000028924">
    <property type="component" value="Unassembled WGS sequence"/>
</dbReference>
<keyword evidence="2" id="KW-1185">Reference proteome</keyword>
<dbReference type="RefSeq" id="XP_011397495.1">
    <property type="nucleotide sequence ID" value="XM_011399193.1"/>
</dbReference>
<dbReference type="GeneID" id="23613716"/>
<dbReference type="EMBL" id="KL662109">
    <property type="protein sequence ID" value="KFM24607.1"/>
    <property type="molecule type" value="Genomic_DNA"/>
</dbReference>
<accession>A0A087SFV3</accession>
<evidence type="ECO:0000313" key="2">
    <source>
        <dbReference type="Proteomes" id="UP000028924"/>
    </source>
</evidence>
<dbReference type="AlphaFoldDB" id="A0A087SFV3"/>
<dbReference type="KEGG" id="apro:F751_2325"/>
<proteinExistence type="predicted"/>
<protein>
    <submittedName>
        <fullName evidence="1">Uncharacterized protein</fullName>
    </submittedName>
</protein>
<organism evidence="1 2">
    <name type="scientific">Auxenochlorella protothecoides</name>
    <name type="common">Green microalga</name>
    <name type="synonym">Chlorella protothecoides</name>
    <dbReference type="NCBI Taxonomy" id="3075"/>
    <lineage>
        <taxon>Eukaryota</taxon>
        <taxon>Viridiplantae</taxon>
        <taxon>Chlorophyta</taxon>
        <taxon>core chlorophytes</taxon>
        <taxon>Trebouxiophyceae</taxon>
        <taxon>Chlorellales</taxon>
        <taxon>Chlorellaceae</taxon>
        <taxon>Auxenochlorella</taxon>
    </lineage>
</organism>
<reference evidence="1 2" key="1">
    <citation type="journal article" date="2014" name="BMC Genomics">
        <title>Oil accumulation mechanisms of the oleaginous microalga Chlorella protothecoides revealed through its genome, transcriptomes, and proteomes.</title>
        <authorList>
            <person name="Gao C."/>
            <person name="Wang Y."/>
            <person name="Shen Y."/>
            <person name="Yan D."/>
            <person name="He X."/>
            <person name="Dai J."/>
            <person name="Wu Q."/>
        </authorList>
    </citation>
    <scope>NUCLEOTIDE SEQUENCE [LARGE SCALE GENOMIC DNA]</scope>
    <source>
        <strain evidence="1 2">0710</strain>
    </source>
</reference>